<evidence type="ECO:0000256" key="2">
    <source>
        <dbReference type="PIRNR" id="PIRNR007949"/>
    </source>
</evidence>
<keyword evidence="2" id="KW-0653">Protein transport</keyword>
<name>A0AAJ0DEW1_9PEZI</name>
<comment type="caution">
    <text evidence="5">The sequence shown here is derived from an EMBL/GenBank/DDBJ whole genome shotgun (WGS) entry which is preliminary data.</text>
</comment>
<dbReference type="GO" id="GO:0042144">
    <property type="term" value="P:vacuole fusion, non-autophagic"/>
    <property type="evidence" value="ECO:0007669"/>
    <property type="project" value="TreeGrafter"/>
</dbReference>
<evidence type="ECO:0000259" key="3">
    <source>
        <dbReference type="Pfam" id="PF04840"/>
    </source>
</evidence>
<gene>
    <name evidence="5" type="primary">vps16</name>
    <name evidence="5" type="ORF">LTR09_009918</name>
</gene>
<dbReference type="InterPro" id="IPR006926">
    <property type="entry name" value="Vps16_N"/>
</dbReference>
<dbReference type="SUPFAM" id="SSF50969">
    <property type="entry name" value="YVTN repeat-like/Quinoprotein amine dehydrogenase"/>
    <property type="match status" value="1"/>
</dbReference>
<dbReference type="InterPro" id="IPR038132">
    <property type="entry name" value="Vps16_C_sf"/>
</dbReference>
<dbReference type="AlphaFoldDB" id="A0AAJ0DEW1"/>
<dbReference type="InterPro" id="IPR015943">
    <property type="entry name" value="WD40/YVTN_repeat-like_dom_sf"/>
</dbReference>
<dbReference type="PANTHER" id="PTHR12811">
    <property type="entry name" value="VACUOLAR PROTEIN SORTING VPS16"/>
    <property type="match status" value="1"/>
</dbReference>
<dbReference type="Gene3D" id="2.130.10.10">
    <property type="entry name" value="YVTN repeat-like/Quinoprotein amine dehydrogenase"/>
    <property type="match status" value="1"/>
</dbReference>
<dbReference type="PANTHER" id="PTHR12811:SF0">
    <property type="entry name" value="VACUOLAR PROTEIN SORTING-ASSOCIATED PROTEIN 16 HOMOLOG"/>
    <property type="match status" value="1"/>
</dbReference>
<dbReference type="Proteomes" id="UP001271007">
    <property type="component" value="Unassembled WGS sequence"/>
</dbReference>
<dbReference type="InterPro" id="IPR006925">
    <property type="entry name" value="Vps16_C"/>
</dbReference>
<evidence type="ECO:0000313" key="5">
    <source>
        <dbReference type="EMBL" id="KAK3048806.1"/>
    </source>
</evidence>
<dbReference type="Pfam" id="PF04840">
    <property type="entry name" value="Vps16_C"/>
    <property type="match status" value="1"/>
</dbReference>
<evidence type="ECO:0000259" key="4">
    <source>
        <dbReference type="Pfam" id="PF04841"/>
    </source>
</evidence>
<dbReference type="GO" id="GO:0030897">
    <property type="term" value="C:HOPS complex"/>
    <property type="evidence" value="ECO:0007669"/>
    <property type="project" value="TreeGrafter"/>
</dbReference>
<dbReference type="Gene3D" id="1.10.150.780">
    <property type="entry name" value="Vps16, C-terminal region"/>
    <property type="match status" value="1"/>
</dbReference>
<dbReference type="GO" id="GO:0016197">
    <property type="term" value="P:endosomal transport"/>
    <property type="evidence" value="ECO:0007669"/>
    <property type="project" value="TreeGrafter"/>
</dbReference>
<accession>A0AAJ0DEW1</accession>
<organism evidence="5 6">
    <name type="scientific">Extremus antarcticus</name>
    <dbReference type="NCBI Taxonomy" id="702011"/>
    <lineage>
        <taxon>Eukaryota</taxon>
        <taxon>Fungi</taxon>
        <taxon>Dikarya</taxon>
        <taxon>Ascomycota</taxon>
        <taxon>Pezizomycotina</taxon>
        <taxon>Dothideomycetes</taxon>
        <taxon>Dothideomycetidae</taxon>
        <taxon>Mycosphaerellales</taxon>
        <taxon>Extremaceae</taxon>
        <taxon>Extremus</taxon>
    </lineage>
</organism>
<protein>
    <recommendedName>
        <fullName evidence="2">Probable vacuolar protein sorting-associated protein 16 homolog</fullName>
    </recommendedName>
</protein>
<reference evidence="5" key="1">
    <citation type="submission" date="2023-04" db="EMBL/GenBank/DDBJ databases">
        <title>Black Yeasts Isolated from many extreme environments.</title>
        <authorList>
            <person name="Coleine C."/>
            <person name="Stajich J.E."/>
            <person name="Selbmann L."/>
        </authorList>
    </citation>
    <scope>NUCLEOTIDE SEQUENCE</scope>
    <source>
        <strain evidence="5">CCFEE 5312</strain>
    </source>
</reference>
<evidence type="ECO:0000256" key="1">
    <source>
        <dbReference type="ARBA" id="ARBA00009250"/>
    </source>
</evidence>
<dbReference type="EMBL" id="JAWDJX010000045">
    <property type="protein sequence ID" value="KAK3048806.1"/>
    <property type="molecule type" value="Genomic_DNA"/>
</dbReference>
<feature type="domain" description="Vps16 C-terminal" evidence="3">
    <location>
        <begin position="502"/>
        <end position="804"/>
    </location>
</feature>
<sequence length="825" mass="92124">MSKATADWRRVGDRFYRKTNLYTSLFPPDLELENYVVVGAPYSGAIALYRDESQIFRSNQPGVKANIDIYSCAGTLIRQIPRDRSQGTLIAVGWSEDETLLVVTEHGQVKTYTDLSPDFTPFTLGHEASSHGVKSCRFYSTGFVALLGNNRFVSVPSYHEPRPQTLAPAPPGEVISWAVIPPEHTSSRSVEVLLAVDRTVHVVDAAECEDRGLQAGPFRHIAVSPNGKFVALYTDDGKVWVISSDFQERFSEYDSRVKTPPKDLQWCGNNAVALAWEDEIHLVGPSGAATKFEYDGFVHLMPDADGIRVLTNEVCDFLQKVPDETEEVFRLGSSSPASVLVDAVEMLEKKSPKADDNIQLIRANLDEAVDVCVRAAGQEYSVHRQKQLLKAASFGKSVLDLYNSDDYVDMTEVLRVLNAVRFYEVGIPLSYDQYIRLTPERLVQRLVNRHEYLLALKISEFLRLPVDRIYVSWAREKVRSSSTDEDTIVSSIVDKLHGQRGISFEAVARAAYDDGREKVAIQLLEHEPRAGKQVPLLLKVGEDSLALDKALESGDTDLIFWVLLNLKKKMPLSTFFRTINSRPVASAIVEASAIDQDRDLLKDLYYQTDRLVDGSNLLLSESLDSSDVNGSVDKLKSSAKLLRDSKEHAAQVGALEDAVKLLRFQEAFEKDLGGEKFVGLSVMRTLGKLVEGGSMKRAERVRGEFKVSEKSFAWVRLRSLVKRRDWRELEELSKQRKSAISWEPYFNEILGAGNPKVAALYIPKCTHLAVNERIEMWVKCGLVKAAAEEALKAKDRGKLEELRGMATGGVGVEVERMIGMLGKGR</sequence>
<proteinExistence type="inferred from homology"/>
<dbReference type="Pfam" id="PF04841">
    <property type="entry name" value="Vps16_N"/>
    <property type="match status" value="1"/>
</dbReference>
<dbReference type="InterPro" id="IPR011044">
    <property type="entry name" value="Quino_amine_DH_bsu"/>
</dbReference>
<dbReference type="GO" id="GO:0003779">
    <property type="term" value="F:actin binding"/>
    <property type="evidence" value="ECO:0007669"/>
    <property type="project" value="TreeGrafter"/>
</dbReference>
<feature type="domain" description="Vps16 N-terminal" evidence="4">
    <location>
        <begin position="5"/>
        <end position="409"/>
    </location>
</feature>
<dbReference type="GO" id="GO:0005768">
    <property type="term" value="C:endosome"/>
    <property type="evidence" value="ECO:0007669"/>
    <property type="project" value="TreeGrafter"/>
</dbReference>
<comment type="similarity">
    <text evidence="1 2">Belongs to the VPS16 family.</text>
</comment>
<dbReference type="PIRSF" id="PIRSF007949">
    <property type="entry name" value="VPS16"/>
    <property type="match status" value="1"/>
</dbReference>
<keyword evidence="6" id="KW-1185">Reference proteome</keyword>
<dbReference type="GO" id="GO:0006886">
    <property type="term" value="P:intracellular protein transport"/>
    <property type="evidence" value="ECO:0007669"/>
    <property type="project" value="InterPro"/>
</dbReference>
<evidence type="ECO:0000313" key="6">
    <source>
        <dbReference type="Proteomes" id="UP001271007"/>
    </source>
</evidence>
<comment type="function">
    <text evidence="2">Essential for vacuolar protein sorting. Required for vacuole biogenesis, stability and to maintain vacuole morphology.</text>
</comment>
<dbReference type="InterPro" id="IPR016534">
    <property type="entry name" value="VPS16"/>
</dbReference>
<keyword evidence="2" id="KW-0813">Transport</keyword>